<organism evidence="2">
    <name type="scientific">Panicum hallii</name>
    <dbReference type="NCBI Taxonomy" id="206008"/>
    <lineage>
        <taxon>Eukaryota</taxon>
        <taxon>Viridiplantae</taxon>
        <taxon>Streptophyta</taxon>
        <taxon>Embryophyta</taxon>
        <taxon>Tracheophyta</taxon>
        <taxon>Spermatophyta</taxon>
        <taxon>Magnoliopsida</taxon>
        <taxon>Liliopsida</taxon>
        <taxon>Poales</taxon>
        <taxon>Poaceae</taxon>
        <taxon>PACMAD clade</taxon>
        <taxon>Panicoideae</taxon>
        <taxon>Panicodae</taxon>
        <taxon>Paniceae</taxon>
        <taxon>Panicinae</taxon>
        <taxon>Panicum</taxon>
        <taxon>Panicum sect. Panicum</taxon>
    </lineage>
</organism>
<dbReference type="AlphaFoldDB" id="A0A2S3GNI5"/>
<evidence type="ECO:0000313" key="2">
    <source>
        <dbReference type="EMBL" id="PAN05446.2"/>
    </source>
</evidence>
<reference evidence="2" key="1">
    <citation type="submission" date="2018-04" db="EMBL/GenBank/DDBJ databases">
        <title>WGS assembly of Panicum hallii.</title>
        <authorList>
            <person name="Lovell J."/>
            <person name="Jenkins J."/>
            <person name="Lowry D."/>
            <person name="Mamidi S."/>
            <person name="Sreedasyam A."/>
            <person name="Weng X."/>
            <person name="Barry K."/>
            <person name="Bonette J."/>
            <person name="Campitelli B."/>
            <person name="Daum C."/>
            <person name="Gordon S."/>
            <person name="Gould B."/>
            <person name="Lipzen A."/>
            <person name="Macqueen A."/>
            <person name="Palacio-Mejia J."/>
            <person name="Plott C."/>
            <person name="Shakirov E."/>
            <person name="Shu S."/>
            <person name="Yoshinaga Y."/>
            <person name="Zane M."/>
            <person name="Rokhsar D."/>
            <person name="Grimwood J."/>
            <person name="Schmutz J."/>
            <person name="Juenger T."/>
        </authorList>
    </citation>
    <scope>NUCLEOTIDE SEQUENCE [LARGE SCALE GENOMIC DNA]</scope>
    <source>
        <strain evidence="2">FIL2</strain>
    </source>
</reference>
<feature type="compositionally biased region" description="Polar residues" evidence="1">
    <location>
        <begin position="27"/>
        <end position="43"/>
    </location>
</feature>
<evidence type="ECO:0000256" key="1">
    <source>
        <dbReference type="SAM" id="MobiDB-lite"/>
    </source>
</evidence>
<dbReference type="Gramene" id="PAN05446">
    <property type="protein sequence ID" value="PAN05446"/>
    <property type="gene ID" value="PAHAL_1G144900"/>
</dbReference>
<feature type="region of interest" description="Disordered" evidence="1">
    <location>
        <begin position="1"/>
        <end position="69"/>
    </location>
</feature>
<sequence length="90" mass="9486">MDQLKRTGTLPPRSRSLPRSEAPSRSRPGSPQSERANPNSARSQCAGPRRRGVAPPGAALGGRGGAGGRHHLDLLLLRRPARHIVQGPGC</sequence>
<gene>
    <name evidence="2" type="ORF">PAHAL_1G144900</name>
</gene>
<proteinExistence type="predicted"/>
<accession>A0A2S3GNI5</accession>
<dbReference type="EMBL" id="CM008046">
    <property type="protein sequence ID" value="PAN05446.2"/>
    <property type="molecule type" value="Genomic_DNA"/>
</dbReference>
<name>A0A2S3GNI5_9POAL</name>
<protein>
    <submittedName>
        <fullName evidence="2">Uncharacterized protein</fullName>
    </submittedName>
</protein>
<dbReference type="Proteomes" id="UP000243499">
    <property type="component" value="Chromosome 1"/>
</dbReference>